<comment type="caution">
    <text evidence="4">The sequence shown here is derived from an EMBL/GenBank/DDBJ whole genome shotgun (WGS) entry which is preliminary data.</text>
</comment>
<feature type="compositionally biased region" description="Low complexity" evidence="1">
    <location>
        <begin position="138"/>
        <end position="158"/>
    </location>
</feature>
<dbReference type="InterPro" id="IPR025665">
    <property type="entry name" value="Beta-barrel_OMP_2"/>
</dbReference>
<dbReference type="SUPFAM" id="SSF56925">
    <property type="entry name" value="OMPA-like"/>
    <property type="match status" value="1"/>
</dbReference>
<keyword evidence="2" id="KW-0472">Membrane</keyword>
<dbReference type="EMBL" id="JBHLZF010000001">
    <property type="protein sequence ID" value="MFB9896903.1"/>
    <property type="molecule type" value="Genomic_DNA"/>
</dbReference>
<organism evidence="4 5">
    <name type="scientific">Hallella seregens ATCC 51272</name>
    <dbReference type="NCBI Taxonomy" id="1336250"/>
    <lineage>
        <taxon>Bacteria</taxon>
        <taxon>Pseudomonadati</taxon>
        <taxon>Bacteroidota</taxon>
        <taxon>Bacteroidia</taxon>
        <taxon>Bacteroidales</taxon>
        <taxon>Prevotellaceae</taxon>
        <taxon>Hallella</taxon>
    </lineage>
</organism>
<dbReference type="Proteomes" id="UP001589688">
    <property type="component" value="Unassembled WGS sequence"/>
</dbReference>
<evidence type="ECO:0000256" key="2">
    <source>
        <dbReference type="SAM" id="Phobius"/>
    </source>
</evidence>
<name>A0ABV5ZHQ2_9BACT</name>
<accession>A0ABV5ZHQ2</accession>
<dbReference type="RefSeq" id="WP_027951854.1">
    <property type="nucleotide sequence ID" value="NZ_JADU01000008.1"/>
</dbReference>
<sequence length="415" mass="43731">MNDEWMNKLRQLADDYGPEPPADLPARISRELARRGVQSAGARVVTLRRWAVAAVAAAAVTVGVVFWMRPAGHRDLPAGTMVAQRGPAAKAAHRAGGGHGAVPGGAEALVASAPLTQASRAVAKPVAAADIALAAGPTDVPTADETATTPPAATPAEASAGRDTVRRVRRSRFTDDAAPLLASADLPRDSRAWRVGAFYGSAGGSGAGPTASQEPLGDFSQASYADAGLPYDAAKLQAVRAPETDDPPTTTHEHHHQPLRVGLSVSRRLNARWSLQTGLVYSKLSSELVQEQRGVMQSTVRQRLHYVGLPLMASYSLWRTPHVNVYASAGGCVEQLVSGRQTEDHSDRSTRVSEHRPVFSLLATAGVEYLGTPRLSVFAEPGAACYLHNGSGVHSAYTDKPLGLHLNVGVRVTVK</sequence>
<feature type="transmembrane region" description="Helical" evidence="2">
    <location>
        <begin position="50"/>
        <end position="68"/>
    </location>
</feature>
<keyword evidence="2" id="KW-1133">Transmembrane helix</keyword>
<keyword evidence="2" id="KW-0812">Transmembrane</keyword>
<feature type="domain" description="Outer membrane protein beta-barrel" evidence="3">
    <location>
        <begin position="259"/>
        <end position="370"/>
    </location>
</feature>
<dbReference type="Pfam" id="PF13568">
    <property type="entry name" value="OMP_b-brl_2"/>
    <property type="match status" value="1"/>
</dbReference>
<evidence type="ECO:0000256" key="1">
    <source>
        <dbReference type="SAM" id="MobiDB-lite"/>
    </source>
</evidence>
<reference evidence="4 5" key="1">
    <citation type="submission" date="2024-09" db="EMBL/GenBank/DDBJ databases">
        <authorList>
            <person name="Sun Q."/>
            <person name="Mori K."/>
        </authorList>
    </citation>
    <scope>NUCLEOTIDE SEQUENCE [LARGE SCALE GENOMIC DNA]</scope>
    <source>
        <strain evidence="4 5">ATCC 51272</strain>
    </source>
</reference>
<evidence type="ECO:0000259" key="3">
    <source>
        <dbReference type="Pfam" id="PF13568"/>
    </source>
</evidence>
<gene>
    <name evidence="4" type="ORF">ACFFK8_03500</name>
</gene>
<proteinExistence type="predicted"/>
<keyword evidence="5" id="KW-1185">Reference proteome</keyword>
<feature type="region of interest" description="Disordered" evidence="1">
    <location>
        <begin position="138"/>
        <end position="171"/>
    </location>
</feature>
<evidence type="ECO:0000313" key="4">
    <source>
        <dbReference type="EMBL" id="MFB9896903.1"/>
    </source>
</evidence>
<dbReference type="InterPro" id="IPR011250">
    <property type="entry name" value="OMP/PagP_B-barrel"/>
</dbReference>
<protein>
    <submittedName>
        <fullName evidence="4">Porin family protein</fullName>
    </submittedName>
</protein>
<evidence type="ECO:0000313" key="5">
    <source>
        <dbReference type="Proteomes" id="UP001589688"/>
    </source>
</evidence>